<dbReference type="PROSITE" id="PS50850">
    <property type="entry name" value="MFS"/>
    <property type="match status" value="1"/>
</dbReference>
<keyword evidence="4 6" id="KW-1133">Transmembrane helix</keyword>
<evidence type="ECO:0000256" key="3">
    <source>
        <dbReference type="ARBA" id="ARBA00022692"/>
    </source>
</evidence>
<feature type="transmembrane region" description="Helical" evidence="6">
    <location>
        <begin position="246"/>
        <end position="267"/>
    </location>
</feature>
<evidence type="ECO:0000256" key="4">
    <source>
        <dbReference type="ARBA" id="ARBA00022989"/>
    </source>
</evidence>
<dbReference type="PANTHER" id="PTHR23513:SF6">
    <property type="entry name" value="MAJOR FACILITATOR SUPERFAMILY ASSOCIATED DOMAIN-CONTAINING PROTEIN"/>
    <property type="match status" value="1"/>
</dbReference>
<feature type="transmembrane region" description="Helical" evidence="6">
    <location>
        <begin position="12"/>
        <end position="32"/>
    </location>
</feature>
<dbReference type="InterPro" id="IPR036259">
    <property type="entry name" value="MFS_trans_sf"/>
</dbReference>
<evidence type="ECO:0000256" key="1">
    <source>
        <dbReference type="ARBA" id="ARBA00004651"/>
    </source>
</evidence>
<keyword evidence="3 6" id="KW-0812">Transmembrane</keyword>
<feature type="transmembrane region" description="Helical" evidence="6">
    <location>
        <begin position="130"/>
        <end position="153"/>
    </location>
</feature>
<feature type="transmembrane region" description="Helical" evidence="6">
    <location>
        <begin position="38"/>
        <end position="58"/>
    </location>
</feature>
<feature type="domain" description="Major facilitator superfamily (MFS) profile" evidence="7">
    <location>
        <begin position="1"/>
        <end position="397"/>
    </location>
</feature>
<gene>
    <name evidence="8" type="ORF">JTE88_05380</name>
</gene>
<dbReference type="SUPFAM" id="SSF103473">
    <property type="entry name" value="MFS general substrate transporter"/>
    <property type="match status" value="1"/>
</dbReference>
<evidence type="ECO:0000256" key="2">
    <source>
        <dbReference type="ARBA" id="ARBA00022475"/>
    </source>
</evidence>
<keyword evidence="2" id="KW-1003">Cell membrane</keyword>
<comment type="subcellular location">
    <subcellularLocation>
        <location evidence="1">Cell membrane</location>
        <topology evidence="1">Multi-pass membrane protein</topology>
    </subcellularLocation>
</comment>
<feature type="transmembrane region" description="Helical" evidence="6">
    <location>
        <begin position="215"/>
        <end position="240"/>
    </location>
</feature>
<feature type="transmembrane region" description="Helical" evidence="6">
    <location>
        <begin position="372"/>
        <end position="393"/>
    </location>
</feature>
<feature type="transmembrane region" description="Helical" evidence="6">
    <location>
        <begin position="349"/>
        <end position="366"/>
    </location>
</feature>
<sequence length="398" mass="40550">MNASNASNASDAVARSAVDFALPVLLVAGIEAGATEVGILNAVGSIGFILFGVPLGFFADKSTTFCALGFSLGLKVGALLALVAAVTFGWLSFPIILGIGALFGLGAVGAESAQVVAAGRLAGSDQIARVYARLQSVDSSAVIAVPVLAALILGWSSHVFAWSVLVLALISLVLGLLIRTNPTGDKEASAEEQGTANDSLGRGLREIWVNTPLRTITIITILTNSALATASAIESVLFLTHMGVSASVYAIFTGIAGFAALLGSLIATRIIDRLGKEKTVFFGYGLLAVAALFLIIPSVAPVTWGLVAAYLHATLWGVAMVVANIAMAGWSAELVPANILGRTSSAGRALSMGTIPFGSILGGFLADQAGLPIVLVISAILTAVGFALTFTLINTKNP</sequence>
<protein>
    <submittedName>
        <fullName evidence="8">MFS transporter</fullName>
    </submittedName>
</protein>
<dbReference type="InterPro" id="IPR011701">
    <property type="entry name" value="MFS"/>
</dbReference>
<dbReference type="EMBL" id="CP070228">
    <property type="protein sequence ID" value="QRV01545.1"/>
    <property type="molecule type" value="Genomic_DNA"/>
</dbReference>
<feature type="transmembrane region" description="Helical" evidence="6">
    <location>
        <begin position="95"/>
        <end position="118"/>
    </location>
</feature>
<dbReference type="PANTHER" id="PTHR23513">
    <property type="entry name" value="INTEGRAL MEMBRANE EFFLUX PROTEIN-RELATED"/>
    <property type="match status" value="1"/>
</dbReference>
<feature type="transmembrane region" description="Helical" evidence="6">
    <location>
        <begin position="279"/>
        <end position="300"/>
    </location>
</feature>
<feature type="transmembrane region" description="Helical" evidence="6">
    <location>
        <begin position="159"/>
        <end position="178"/>
    </location>
</feature>
<dbReference type="InterPro" id="IPR020846">
    <property type="entry name" value="MFS_dom"/>
</dbReference>
<evidence type="ECO:0000313" key="8">
    <source>
        <dbReference type="EMBL" id="QRV01545.1"/>
    </source>
</evidence>
<dbReference type="Gene3D" id="1.20.1250.20">
    <property type="entry name" value="MFS general substrate transporter like domains"/>
    <property type="match status" value="2"/>
</dbReference>
<dbReference type="RefSeq" id="WP_204423301.1">
    <property type="nucleotide sequence ID" value="NZ_CP070228.1"/>
</dbReference>
<feature type="transmembrane region" description="Helical" evidence="6">
    <location>
        <begin position="65"/>
        <end position="89"/>
    </location>
</feature>
<reference evidence="8 9" key="1">
    <citation type="submission" date="2021-02" db="EMBL/GenBank/DDBJ databases">
        <title>Complete Genome Sequence of Arcanobacterium phocisimile strain DSM 26142T from a harbour seal.</title>
        <authorList>
            <person name="Borowiak M."/>
            <person name="Alssahen M."/>
            <person name="Malorny B."/>
            <person name="Laemmler C."/>
            <person name="Siebert U."/>
            <person name="Ploetz M."/>
            <person name="Abdulmawjood A."/>
        </authorList>
    </citation>
    <scope>NUCLEOTIDE SEQUENCE [LARGE SCALE GENOMIC DNA]</scope>
    <source>
        <strain evidence="8 9">DSM 26142</strain>
    </source>
</reference>
<feature type="transmembrane region" description="Helical" evidence="6">
    <location>
        <begin position="306"/>
        <end position="328"/>
    </location>
</feature>
<evidence type="ECO:0000256" key="5">
    <source>
        <dbReference type="ARBA" id="ARBA00023136"/>
    </source>
</evidence>
<keyword evidence="9" id="KW-1185">Reference proteome</keyword>
<dbReference type="Pfam" id="PF07690">
    <property type="entry name" value="MFS_1"/>
    <property type="match status" value="1"/>
</dbReference>
<evidence type="ECO:0000313" key="9">
    <source>
        <dbReference type="Proteomes" id="UP000602653"/>
    </source>
</evidence>
<evidence type="ECO:0000256" key="6">
    <source>
        <dbReference type="SAM" id="Phobius"/>
    </source>
</evidence>
<organism evidence="8 9">
    <name type="scientific">Arcanobacterium phocisimile</name>
    <dbReference type="NCBI Taxonomy" id="1302235"/>
    <lineage>
        <taxon>Bacteria</taxon>
        <taxon>Bacillati</taxon>
        <taxon>Actinomycetota</taxon>
        <taxon>Actinomycetes</taxon>
        <taxon>Actinomycetales</taxon>
        <taxon>Actinomycetaceae</taxon>
        <taxon>Arcanobacterium</taxon>
    </lineage>
</organism>
<proteinExistence type="predicted"/>
<keyword evidence="5 6" id="KW-0472">Membrane</keyword>
<evidence type="ECO:0000259" key="7">
    <source>
        <dbReference type="PROSITE" id="PS50850"/>
    </source>
</evidence>
<name>A0ABX7IFL9_9ACTO</name>
<dbReference type="Proteomes" id="UP000602653">
    <property type="component" value="Chromosome"/>
</dbReference>
<accession>A0ABX7IFL9</accession>